<keyword evidence="3" id="KW-1185">Reference proteome</keyword>
<feature type="compositionally biased region" description="Gly residues" evidence="1">
    <location>
        <begin position="172"/>
        <end position="187"/>
    </location>
</feature>
<dbReference type="EMBL" id="KV425959">
    <property type="protein sequence ID" value="KZV95307.1"/>
    <property type="molecule type" value="Genomic_DNA"/>
</dbReference>
<dbReference type="AlphaFoldDB" id="A0A165JTG2"/>
<evidence type="ECO:0000256" key="1">
    <source>
        <dbReference type="SAM" id="MobiDB-lite"/>
    </source>
</evidence>
<gene>
    <name evidence="2" type="ORF">EXIGLDRAFT_478292</name>
</gene>
<proteinExistence type="predicted"/>
<evidence type="ECO:0000313" key="3">
    <source>
        <dbReference type="Proteomes" id="UP000077266"/>
    </source>
</evidence>
<dbReference type="Proteomes" id="UP000077266">
    <property type="component" value="Unassembled WGS sequence"/>
</dbReference>
<sequence length="196" mass="20946">MPRGLRSLFLRATSTRVHALSPCGVGRPFLCCWPCAPCGSCSAVPVDVYMPKVMSHAHLSRHSSCTRAPSSSASCSSRLSISLPRCANPMRRVHPSSSSHSTTISDRGPNRLFLPTSDSQTRRSLWRGRARIWPLWVAMWKGRRLWGGQSASAMGLRHLVLQAADAEEGDGNEGGGGGGGGGGGLAERGGCYEWGR</sequence>
<organism evidence="2 3">
    <name type="scientific">Exidia glandulosa HHB12029</name>
    <dbReference type="NCBI Taxonomy" id="1314781"/>
    <lineage>
        <taxon>Eukaryota</taxon>
        <taxon>Fungi</taxon>
        <taxon>Dikarya</taxon>
        <taxon>Basidiomycota</taxon>
        <taxon>Agaricomycotina</taxon>
        <taxon>Agaricomycetes</taxon>
        <taxon>Auriculariales</taxon>
        <taxon>Exidiaceae</taxon>
        <taxon>Exidia</taxon>
    </lineage>
</organism>
<protein>
    <submittedName>
        <fullName evidence="2">Uncharacterized protein</fullName>
    </submittedName>
</protein>
<dbReference type="InParanoid" id="A0A165JTG2"/>
<feature type="region of interest" description="Disordered" evidence="1">
    <location>
        <begin position="167"/>
        <end position="196"/>
    </location>
</feature>
<feature type="compositionally biased region" description="Low complexity" evidence="1">
    <location>
        <begin position="96"/>
        <end position="105"/>
    </location>
</feature>
<evidence type="ECO:0000313" key="2">
    <source>
        <dbReference type="EMBL" id="KZV95307.1"/>
    </source>
</evidence>
<feature type="region of interest" description="Disordered" evidence="1">
    <location>
        <begin position="91"/>
        <end position="114"/>
    </location>
</feature>
<reference evidence="2 3" key="1">
    <citation type="journal article" date="2016" name="Mol. Biol. Evol.">
        <title>Comparative Genomics of Early-Diverging Mushroom-Forming Fungi Provides Insights into the Origins of Lignocellulose Decay Capabilities.</title>
        <authorList>
            <person name="Nagy L.G."/>
            <person name="Riley R."/>
            <person name="Tritt A."/>
            <person name="Adam C."/>
            <person name="Daum C."/>
            <person name="Floudas D."/>
            <person name="Sun H."/>
            <person name="Yadav J.S."/>
            <person name="Pangilinan J."/>
            <person name="Larsson K.H."/>
            <person name="Matsuura K."/>
            <person name="Barry K."/>
            <person name="Labutti K."/>
            <person name="Kuo R."/>
            <person name="Ohm R.A."/>
            <person name="Bhattacharya S.S."/>
            <person name="Shirouzu T."/>
            <person name="Yoshinaga Y."/>
            <person name="Martin F.M."/>
            <person name="Grigoriev I.V."/>
            <person name="Hibbett D.S."/>
        </authorList>
    </citation>
    <scope>NUCLEOTIDE SEQUENCE [LARGE SCALE GENOMIC DNA]</scope>
    <source>
        <strain evidence="2 3">HHB12029</strain>
    </source>
</reference>
<name>A0A165JTG2_EXIGL</name>
<accession>A0A165JTG2</accession>